<dbReference type="AlphaFoldDB" id="A0A2T4Y134"/>
<dbReference type="EMBL" id="PZPP01000010">
    <property type="protein sequence ID" value="PTM35897.1"/>
    <property type="molecule type" value="Genomic_DNA"/>
</dbReference>
<organism evidence="1 2">
    <name type="scientific">Enterobacter cloacae</name>
    <dbReference type="NCBI Taxonomy" id="550"/>
    <lineage>
        <taxon>Bacteria</taxon>
        <taxon>Pseudomonadati</taxon>
        <taxon>Pseudomonadota</taxon>
        <taxon>Gammaproteobacteria</taxon>
        <taxon>Enterobacterales</taxon>
        <taxon>Enterobacteriaceae</taxon>
        <taxon>Enterobacter</taxon>
        <taxon>Enterobacter cloacae complex</taxon>
    </lineage>
</organism>
<evidence type="ECO:0000313" key="2">
    <source>
        <dbReference type="Proteomes" id="UP000241614"/>
    </source>
</evidence>
<name>A0A2T4Y134_ENTCL</name>
<evidence type="ECO:0008006" key="3">
    <source>
        <dbReference type="Google" id="ProtNLM"/>
    </source>
</evidence>
<dbReference type="Proteomes" id="UP000241614">
    <property type="component" value="Unassembled WGS sequence"/>
</dbReference>
<evidence type="ECO:0000313" key="1">
    <source>
        <dbReference type="EMBL" id="PTM35897.1"/>
    </source>
</evidence>
<gene>
    <name evidence="1" type="ORF">DA103_08945</name>
</gene>
<protein>
    <recommendedName>
        <fullName evidence="3">DUF2612 domain-containing protein</fullName>
    </recommendedName>
</protein>
<comment type="caution">
    <text evidence="1">The sequence shown here is derived from an EMBL/GenBank/DDBJ whole genome shotgun (WGS) entry which is preliminary data.</text>
</comment>
<reference evidence="1 2" key="1">
    <citation type="submission" date="2018-04" db="EMBL/GenBank/DDBJ databases">
        <title>Genome sequencing reveals highly heavy metal resistance and biotechnology application of the novel Enterobacter cloacae amazonensis isolated from wastewater river in Manaus - Amazonas.</title>
        <authorList>
            <person name="Astolfi M.C.T."/>
            <person name="Carvalho E.B.D.S."/>
            <person name="Lacerda L.B."/>
            <person name="Pinto M.V."/>
            <person name="Nogueira V.B."/>
            <person name="Barros A.M."/>
            <person name="Astolfi-Filho S."/>
        </authorList>
    </citation>
    <scope>NUCLEOTIDE SEQUENCE [LARGE SCALE GENOMIC DNA]</scope>
    <source>
        <strain evidence="2">amazonensis</strain>
    </source>
</reference>
<dbReference type="OrthoDB" id="7265848at2"/>
<dbReference type="RefSeq" id="WP_108090049.1">
    <property type="nucleotide sequence ID" value="NZ_PZPP01000010.1"/>
</dbReference>
<proteinExistence type="predicted"/>
<sequence length="234" mass="26989">MLEDIIKSYLYTQYNDDDDLQAFVTAYNTMAQEIYSWMINANLPIFVGGYNAGDQLKWIARGIYGVKPPVLISGKRSVYGPYNAMLFNQLPFNGRKVVNQSEQVVVSDDLFKRIMTWNFYKGDGYYFTIPWLKRRIMRFLTGIDGVDVVNDQRWSISVLFSGSGASISIIKGYRKLTDTSMFNRFSFNSRIYNQKNSLLIKSDNYEYASLFKQAFDSGLLHMPFYQPVTVTIIG</sequence>
<accession>A0A2T4Y134</accession>